<dbReference type="Pfam" id="PF01740">
    <property type="entry name" value="STAS"/>
    <property type="match status" value="1"/>
</dbReference>
<dbReference type="RefSeq" id="WP_150448547.1">
    <property type="nucleotide sequence ID" value="NZ_VYSA01000002.1"/>
</dbReference>
<dbReference type="InterPro" id="IPR002645">
    <property type="entry name" value="STAS_dom"/>
</dbReference>
<sequence length="110" mass="11721">MTFTAEKVSPDIVIVRGAGTLDMVSALELRAIIAAAISRGDCRIAMDLSGIDDVDWSGLGALVSCLTRARRAGGDLRIAEPSDAVVLGLHRSKLERVFEVFDSADGAYRE</sequence>
<protein>
    <submittedName>
        <fullName evidence="2">STAS domain-containing protein</fullName>
    </submittedName>
</protein>
<dbReference type="Proteomes" id="UP000325827">
    <property type="component" value="Unassembled WGS sequence"/>
</dbReference>
<evidence type="ECO:0000313" key="2">
    <source>
        <dbReference type="EMBL" id="KAA9107511.1"/>
    </source>
</evidence>
<comment type="caution">
    <text evidence="2">The sequence shown here is derived from an EMBL/GenBank/DDBJ whole genome shotgun (WGS) entry which is preliminary data.</text>
</comment>
<dbReference type="PANTHER" id="PTHR33495">
    <property type="entry name" value="ANTI-SIGMA FACTOR ANTAGONIST TM_1081-RELATED-RELATED"/>
    <property type="match status" value="1"/>
</dbReference>
<dbReference type="OrthoDB" id="9793697at2"/>
<keyword evidence="3" id="KW-1185">Reference proteome</keyword>
<dbReference type="Gene3D" id="3.30.750.24">
    <property type="entry name" value="STAS domain"/>
    <property type="match status" value="1"/>
</dbReference>
<evidence type="ECO:0000313" key="3">
    <source>
        <dbReference type="Proteomes" id="UP000325827"/>
    </source>
</evidence>
<name>A0A5J5IYS0_9MICO</name>
<dbReference type="PANTHER" id="PTHR33495:SF2">
    <property type="entry name" value="ANTI-SIGMA FACTOR ANTAGONIST TM_1081-RELATED"/>
    <property type="match status" value="1"/>
</dbReference>
<dbReference type="SUPFAM" id="SSF52091">
    <property type="entry name" value="SpoIIaa-like"/>
    <property type="match status" value="1"/>
</dbReference>
<feature type="domain" description="STAS" evidence="1">
    <location>
        <begin position="2"/>
        <end position="110"/>
    </location>
</feature>
<dbReference type="GO" id="GO:0043856">
    <property type="term" value="F:anti-sigma factor antagonist activity"/>
    <property type="evidence" value="ECO:0007669"/>
    <property type="project" value="TreeGrafter"/>
</dbReference>
<gene>
    <name evidence="2" type="ORF">F6B43_08530</name>
</gene>
<accession>A0A5J5IYS0</accession>
<dbReference type="InterPro" id="IPR036513">
    <property type="entry name" value="STAS_dom_sf"/>
</dbReference>
<dbReference type="CDD" id="cd07043">
    <property type="entry name" value="STAS_anti-anti-sigma_factors"/>
    <property type="match status" value="1"/>
</dbReference>
<dbReference type="AlphaFoldDB" id="A0A5J5IYS0"/>
<reference evidence="3" key="1">
    <citation type="submission" date="2019-09" db="EMBL/GenBank/DDBJ databases">
        <title>Mumia zhuanghuii sp. nov. isolated from the intestinal contents of plateau pika (Ochotona curzoniae) in the Qinghai-Tibet plateau of China.</title>
        <authorList>
            <person name="Tian Z."/>
        </authorList>
    </citation>
    <scope>NUCLEOTIDE SEQUENCE [LARGE SCALE GENOMIC DNA]</scope>
    <source>
        <strain evidence="3">JCM 30598</strain>
    </source>
</reference>
<proteinExistence type="predicted"/>
<dbReference type="PROSITE" id="PS50801">
    <property type="entry name" value="STAS"/>
    <property type="match status" value="1"/>
</dbReference>
<organism evidence="2 3">
    <name type="scientific">Microbacterium rhizomatis</name>
    <dbReference type="NCBI Taxonomy" id="1631477"/>
    <lineage>
        <taxon>Bacteria</taxon>
        <taxon>Bacillati</taxon>
        <taxon>Actinomycetota</taxon>
        <taxon>Actinomycetes</taxon>
        <taxon>Micrococcales</taxon>
        <taxon>Microbacteriaceae</taxon>
        <taxon>Microbacterium</taxon>
    </lineage>
</organism>
<dbReference type="EMBL" id="VYSA01000002">
    <property type="protein sequence ID" value="KAA9107511.1"/>
    <property type="molecule type" value="Genomic_DNA"/>
</dbReference>
<evidence type="ECO:0000259" key="1">
    <source>
        <dbReference type="PROSITE" id="PS50801"/>
    </source>
</evidence>